<evidence type="ECO:0000313" key="1">
    <source>
        <dbReference type="EMBL" id="MPC95979.1"/>
    </source>
</evidence>
<organism evidence="1 2">
    <name type="scientific">Portunus trituberculatus</name>
    <name type="common">Swimming crab</name>
    <name type="synonym">Neptunus trituberculatus</name>
    <dbReference type="NCBI Taxonomy" id="210409"/>
    <lineage>
        <taxon>Eukaryota</taxon>
        <taxon>Metazoa</taxon>
        <taxon>Ecdysozoa</taxon>
        <taxon>Arthropoda</taxon>
        <taxon>Crustacea</taxon>
        <taxon>Multicrustacea</taxon>
        <taxon>Malacostraca</taxon>
        <taxon>Eumalacostraca</taxon>
        <taxon>Eucarida</taxon>
        <taxon>Decapoda</taxon>
        <taxon>Pleocyemata</taxon>
        <taxon>Brachyura</taxon>
        <taxon>Eubrachyura</taxon>
        <taxon>Portunoidea</taxon>
        <taxon>Portunidae</taxon>
        <taxon>Portuninae</taxon>
        <taxon>Portunus</taxon>
    </lineage>
</organism>
<evidence type="ECO:0000313" key="2">
    <source>
        <dbReference type="Proteomes" id="UP000324222"/>
    </source>
</evidence>
<sequence length="63" mass="7306">MGHNAQFPRSRYKLNWTRSSHDLYRKWEHNSPRPSSTTHPLLPHHFHVLTSTLPLSCVASSTV</sequence>
<name>A0A5B7JME0_PORTR</name>
<accession>A0A5B7JME0</accession>
<gene>
    <name evidence="1" type="ORF">E2C01_091212</name>
</gene>
<dbReference type="Proteomes" id="UP000324222">
    <property type="component" value="Unassembled WGS sequence"/>
</dbReference>
<protein>
    <submittedName>
        <fullName evidence="1">Uncharacterized protein</fullName>
    </submittedName>
</protein>
<proteinExistence type="predicted"/>
<keyword evidence="2" id="KW-1185">Reference proteome</keyword>
<comment type="caution">
    <text evidence="1">The sequence shown here is derived from an EMBL/GenBank/DDBJ whole genome shotgun (WGS) entry which is preliminary data.</text>
</comment>
<reference evidence="1 2" key="1">
    <citation type="submission" date="2019-05" db="EMBL/GenBank/DDBJ databases">
        <title>Another draft genome of Portunus trituberculatus and its Hox gene families provides insights of decapod evolution.</title>
        <authorList>
            <person name="Jeong J.-H."/>
            <person name="Song I."/>
            <person name="Kim S."/>
            <person name="Choi T."/>
            <person name="Kim D."/>
            <person name="Ryu S."/>
            <person name="Kim W."/>
        </authorList>
    </citation>
    <scope>NUCLEOTIDE SEQUENCE [LARGE SCALE GENOMIC DNA]</scope>
    <source>
        <tissue evidence="1">Muscle</tissue>
    </source>
</reference>
<dbReference type="AlphaFoldDB" id="A0A5B7JME0"/>
<dbReference type="EMBL" id="VSRR010104163">
    <property type="protein sequence ID" value="MPC95979.1"/>
    <property type="molecule type" value="Genomic_DNA"/>
</dbReference>